<sequence length="352" mass="39455">MLAAIIDKNFDEYCPDNYAFVKALQECPRMLFEDAVGIFPELREMLSERFWDSPDEEDEDTAIENAINERDIKFAITSKDGHTVGAYYEYGGFPTYFTDEGVSFSKLEKEKVSPLSFIKKALKAPHELSQSQSLYVTHGTSVDDASSIMKDGVNMDRCMKGHAGKAFYTSPDFTYANTYGSSIGGETLLFKVSPVARIIKDTDREFENIQDRMGYDDFPELCRSKGIDGILIPSMNLIAFYNPAALDRIGSIESHVLQLTSRVYNVALQAGEHLYNNQGISKDQILNFIIDKVAKETGVKLDANALAGPRLSFDALLERICIQTFELESNHTHQVQYQTPEPAPSAFRAPKI</sequence>
<proteinExistence type="predicted"/>
<reference evidence="2 3" key="1">
    <citation type="submission" date="2016-11" db="EMBL/GenBank/DDBJ databases">
        <title>Networking in microbes: conjugative elements and plasmids in the genus Alteromonas.</title>
        <authorList>
            <person name="Lopez-Perez M."/>
            <person name="Ramon-Marco N."/>
            <person name="Rodriguez-Valera F."/>
        </authorList>
    </citation>
    <scope>NUCLEOTIDE SEQUENCE [LARGE SCALE GENOMIC DNA]</scope>
    <source>
        <strain evidence="2 3">CP48</strain>
        <plasmid evidence="3">pamcp48-600</plasmid>
    </source>
</reference>
<evidence type="ECO:0000256" key="1">
    <source>
        <dbReference type="SAM" id="MobiDB-lite"/>
    </source>
</evidence>
<evidence type="ECO:0000313" key="3">
    <source>
        <dbReference type="Proteomes" id="UP000182101"/>
    </source>
</evidence>
<evidence type="ECO:0008006" key="4">
    <source>
        <dbReference type="Google" id="ProtNLM"/>
    </source>
</evidence>
<dbReference type="Gene3D" id="3.90.228.10">
    <property type="match status" value="1"/>
</dbReference>
<evidence type="ECO:0000313" key="2">
    <source>
        <dbReference type="EMBL" id="APD92375.1"/>
    </source>
</evidence>
<keyword evidence="2" id="KW-0614">Plasmid</keyword>
<dbReference type="AlphaFoldDB" id="A0AAC9JGV7"/>
<dbReference type="Proteomes" id="UP000182101">
    <property type="component" value="Plasmid pAMCP48-600"/>
</dbReference>
<dbReference type="EMBL" id="CP018025">
    <property type="protein sequence ID" value="APD92375.1"/>
    <property type="molecule type" value="Genomic_DNA"/>
</dbReference>
<name>A0AAC9JGV7_9ALTE</name>
<accession>A0AAC9JGV7</accession>
<dbReference type="RefSeq" id="WP_071960989.1">
    <property type="nucleotide sequence ID" value="NZ_CP018025.1"/>
</dbReference>
<feature type="region of interest" description="Disordered" evidence="1">
    <location>
        <begin position="333"/>
        <end position="352"/>
    </location>
</feature>
<organism evidence="2 3">
    <name type="scientific">Alteromonas mediterranea</name>
    <dbReference type="NCBI Taxonomy" id="314275"/>
    <lineage>
        <taxon>Bacteria</taxon>
        <taxon>Pseudomonadati</taxon>
        <taxon>Pseudomonadota</taxon>
        <taxon>Gammaproteobacteria</taxon>
        <taxon>Alteromonadales</taxon>
        <taxon>Alteromonadaceae</taxon>
        <taxon>Alteromonas/Salinimonas group</taxon>
        <taxon>Alteromonas</taxon>
    </lineage>
</organism>
<gene>
    <name evidence="2" type="ORF">BM524_20965</name>
</gene>
<protein>
    <recommendedName>
        <fullName evidence="4">PARP catalytic domain-containing protein</fullName>
    </recommendedName>
</protein>
<geneLocation type="plasmid" evidence="3">
    <name>pamcp48-600</name>
</geneLocation>